<evidence type="ECO:0000256" key="2">
    <source>
        <dbReference type="ARBA" id="ARBA00022840"/>
    </source>
</evidence>
<dbReference type="PANTHER" id="PTHR16305">
    <property type="entry name" value="TESTICULAR SOLUBLE ADENYLYL CYCLASE"/>
    <property type="match status" value="1"/>
</dbReference>
<name>A0AAV2NPG5_9HYME</name>
<organism evidence="5 6">
    <name type="scientific">Lasius platythorax</name>
    <dbReference type="NCBI Taxonomy" id="488582"/>
    <lineage>
        <taxon>Eukaryota</taxon>
        <taxon>Metazoa</taxon>
        <taxon>Ecdysozoa</taxon>
        <taxon>Arthropoda</taxon>
        <taxon>Hexapoda</taxon>
        <taxon>Insecta</taxon>
        <taxon>Pterygota</taxon>
        <taxon>Neoptera</taxon>
        <taxon>Endopterygota</taxon>
        <taxon>Hymenoptera</taxon>
        <taxon>Apocrita</taxon>
        <taxon>Aculeata</taxon>
        <taxon>Formicoidea</taxon>
        <taxon>Formicidae</taxon>
        <taxon>Formicinae</taxon>
        <taxon>Lasius</taxon>
        <taxon>Lasius</taxon>
    </lineage>
</organism>
<reference evidence="5" key="1">
    <citation type="submission" date="2024-04" db="EMBL/GenBank/DDBJ databases">
        <authorList>
            <consortium name="Molecular Ecology Group"/>
        </authorList>
    </citation>
    <scope>NUCLEOTIDE SEQUENCE</scope>
</reference>
<keyword evidence="3" id="KW-0456">Lyase</keyword>
<dbReference type="InterPro" id="IPR001054">
    <property type="entry name" value="A/G_cyclase"/>
</dbReference>
<dbReference type="Pfam" id="PF00211">
    <property type="entry name" value="Guanylate_cyc"/>
    <property type="match status" value="1"/>
</dbReference>
<keyword evidence="1" id="KW-0547">Nucleotide-binding</keyword>
<evidence type="ECO:0000256" key="1">
    <source>
        <dbReference type="ARBA" id="ARBA00022741"/>
    </source>
</evidence>
<dbReference type="Gene3D" id="3.40.50.300">
    <property type="entry name" value="P-loop containing nucleotide triphosphate hydrolases"/>
    <property type="match status" value="1"/>
</dbReference>
<dbReference type="GO" id="GO:0005524">
    <property type="term" value="F:ATP binding"/>
    <property type="evidence" value="ECO:0007669"/>
    <property type="project" value="UniProtKB-KW"/>
</dbReference>
<proteinExistence type="predicted"/>
<dbReference type="FunFam" id="3.30.70.1230:FF:000017">
    <property type="entry name" value="Adenylate cyclase type 10"/>
    <property type="match status" value="1"/>
</dbReference>
<dbReference type="CDD" id="cd07302">
    <property type="entry name" value="CHD"/>
    <property type="match status" value="2"/>
</dbReference>
<sequence length="1646" mass="189516">MCPDEVLDHYDNYETREYYTTLLLGDVSGFTDLTEKYTKTGVGGPSKLSETLNSYIGAMVQEILSHNGDVVKFSGDAFIVMWKLQEGMFMRDIATEAMQTACVIQKHFGTYDTDVGVTLKVKLAIASGKTYFTSIGDPETMSYYVITGKPVWDLKHAEGLCRGGDILVAPSCWQWANPNEYIHEKLPDGLHTLIIACSAMWYQSRTHVMHNGIEDDDRDTEHLRRRDFFNLASFDPDVSSITLTERLENSWREHNFEQVDYSLRPKVIKVAKAQLKDSLRSYIPRPVIRSVELDEPLEHLTEMRQVVILFINVITDVLKGRLVSLVNKAYILVCGVVSEMNGCVNKTSLFDKDLIFLCIFGLRGDKHELESQIGLRCASRLRQDLLTMKNVKSVTIAVTTGMTYCGVIGHVLRREYTVIGMSVNKAARLMVAYNNKVVCDRESFLHSRLEARHFILQEPRHLKGITNIGPVYEFQEQTKFTAPEITWSNYPLLGREAEIKIFQQILTNLLEYSTRDKTTQHLKPEYNTLVIKGEPRIGKTRLLDEIAQNIPTGVPYNYISLVMSDAKASYNLIHMIFSKPLNFHVAASSREREDRLISQLGQVREPDFLCSLNQLFNVHFAMSERYKALSVEQKRKVLSKFLLKLLKRCFRELWVVIIDDAQYADNESMLLFRTMTKRNMIFFILSIGHKLSGEYEVHPAILERARIIELSHIDRWYHAALACQILHVHGIPPELEKMIQENSFGNPGWIESYLVSLTQSGSLLIVYIPKTIAEEMGYVLPPIITLKRFVSEDIVKKNDKNGENRSDKWKMYQTSYRNGPISSLNLQSAVHKSETIDDEEKIAVCKFAKGFVPEEANAEITMDVMILKLFDSLTPLDQLLLKCASVLGEIINSDMLRYLMEDKSVREIGLAIQKLFEIRIFGCARGDFTTSGRPLVFYRNVKRINAEAETACECIGLIIPDELADLPRYASCGLMRFKMSMFRETTYRSLTENQKIELHGKALKYLQRHTRRCMACGELQFARLLGKVTAQDIKRRRPTIELPEMYQLEEATYTLKKEADNDIRQEKTPICLNIFRKVRKPIKTFSNVDFANCQCHLILVTVYAQMLDHCQGIGKPDMTLMAILEFVEVCLADNNVPQARRLLNDAEVVLQQMIEANEEESLFLSYLTAKIRTLQGRCHLESGLLSEARKKLNEAMNSLGYHFPRHKFSINLKSTIQLKLLRWKLICPKPWKIDTADELTMNYIEQLATCLAQKFEVFRGTRGMKKHARLAAIWSLNAALDSSKNFLTLCTSFTNMMLTAHVYQKRSIISNLEKQALNICTRKGDFLEFQELKGIAELYAGIFFSRWLRGEISKAIRIGFIVTRMAQTMDSVFLKSLVLPRLAHLLMISRRHSEVVVLLRELEFASENDLEKSGRTWYYAICADVQLDTGITILSLRNCEQYYLTEGESIISLHDPEAERRYFTSMWLWCIRTQQWEAAKVWDSWNITAESVVDEHKVAATITALKKLEGLLLLYVREVTNRNINALSTMAEIKNKLRHIENMIKIVKIAIPRYMLMKAYYYMVQLRKSAAINMLRQTKKLSMKVDNRMIYTWANHCQQDWLGAMSSIHEDLWKEKTIELDYERDEVNVNDSTMIPFTFPLPKYVL</sequence>
<gene>
    <name evidence="5" type="ORF">LPLAT_LOCUS7619</name>
</gene>
<evidence type="ECO:0000313" key="5">
    <source>
        <dbReference type="EMBL" id="CAL1681643.1"/>
    </source>
</evidence>
<dbReference type="SUPFAM" id="SSF55073">
    <property type="entry name" value="Nucleotide cyclase"/>
    <property type="match status" value="2"/>
</dbReference>
<keyword evidence="2" id="KW-0067">ATP-binding</keyword>
<dbReference type="GO" id="GO:0009190">
    <property type="term" value="P:cyclic nucleotide biosynthetic process"/>
    <property type="evidence" value="ECO:0007669"/>
    <property type="project" value="InterPro"/>
</dbReference>
<dbReference type="PANTHER" id="PTHR16305:SF28">
    <property type="entry name" value="GUANYLATE CYCLASE DOMAIN-CONTAINING PROTEIN"/>
    <property type="match status" value="1"/>
</dbReference>
<dbReference type="Proteomes" id="UP001497644">
    <property type="component" value="Chromosome 3"/>
</dbReference>
<dbReference type="InterPro" id="IPR027417">
    <property type="entry name" value="P-loop_NTPase"/>
</dbReference>
<evidence type="ECO:0000256" key="3">
    <source>
        <dbReference type="ARBA" id="ARBA00023239"/>
    </source>
</evidence>
<evidence type="ECO:0000259" key="4">
    <source>
        <dbReference type="PROSITE" id="PS50125"/>
    </source>
</evidence>
<dbReference type="GO" id="GO:0004016">
    <property type="term" value="F:adenylate cyclase activity"/>
    <property type="evidence" value="ECO:0007669"/>
    <property type="project" value="TreeGrafter"/>
</dbReference>
<feature type="domain" description="Guanylate cyclase" evidence="4">
    <location>
        <begin position="21"/>
        <end position="158"/>
    </location>
</feature>
<dbReference type="PROSITE" id="PS50125">
    <property type="entry name" value="GUANYLATE_CYCLASE_2"/>
    <property type="match status" value="2"/>
</dbReference>
<keyword evidence="6" id="KW-1185">Reference proteome</keyword>
<feature type="domain" description="Guanylate cyclase" evidence="4">
    <location>
        <begin position="393"/>
        <end position="430"/>
    </location>
</feature>
<dbReference type="GO" id="GO:0035556">
    <property type="term" value="P:intracellular signal transduction"/>
    <property type="evidence" value="ECO:0007669"/>
    <property type="project" value="InterPro"/>
</dbReference>
<protein>
    <recommendedName>
        <fullName evidence="4">Guanylate cyclase domain-containing protein</fullName>
    </recommendedName>
</protein>
<dbReference type="EMBL" id="OZ034826">
    <property type="protein sequence ID" value="CAL1681643.1"/>
    <property type="molecule type" value="Genomic_DNA"/>
</dbReference>
<dbReference type="InterPro" id="IPR029787">
    <property type="entry name" value="Nucleotide_cyclase"/>
</dbReference>
<dbReference type="GO" id="GO:0005737">
    <property type="term" value="C:cytoplasm"/>
    <property type="evidence" value="ECO:0007669"/>
    <property type="project" value="TreeGrafter"/>
</dbReference>
<dbReference type="Gene3D" id="3.30.70.1230">
    <property type="entry name" value="Nucleotide cyclase"/>
    <property type="match status" value="2"/>
</dbReference>
<accession>A0AAV2NPG5</accession>
<evidence type="ECO:0000313" key="6">
    <source>
        <dbReference type="Proteomes" id="UP001497644"/>
    </source>
</evidence>
<dbReference type="SUPFAM" id="SSF52540">
    <property type="entry name" value="P-loop containing nucleoside triphosphate hydrolases"/>
    <property type="match status" value="1"/>
</dbReference>